<dbReference type="Gene3D" id="3.40.50.720">
    <property type="entry name" value="NAD(P)-binding Rossmann-like Domain"/>
    <property type="match status" value="1"/>
</dbReference>
<keyword evidence="2 5" id="KW-0479">Metal-binding</keyword>
<dbReference type="SMART" id="SM00829">
    <property type="entry name" value="PKS_ER"/>
    <property type="match status" value="1"/>
</dbReference>
<evidence type="ECO:0000256" key="5">
    <source>
        <dbReference type="RuleBase" id="RU361277"/>
    </source>
</evidence>
<dbReference type="Pfam" id="PF00107">
    <property type="entry name" value="ADH_zinc_N"/>
    <property type="match status" value="1"/>
</dbReference>
<dbReference type="PANTHER" id="PTHR42683">
    <property type="entry name" value="ALDEHYDE REDUCTASE"/>
    <property type="match status" value="1"/>
</dbReference>
<accession>A0AAD5SQ41</accession>
<dbReference type="Pfam" id="PF08240">
    <property type="entry name" value="ADH_N"/>
    <property type="match status" value="1"/>
</dbReference>
<dbReference type="GO" id="GO:0016616">
    <property type="term" value="F:oxidoreductase activity, acting on the CH-OH group of donors, NAD or NADP as acceptor"/>
    <property type="evidence" value="ECO:0007669"/>
    <property type="project" value="InterPro"/>
</dbReference>
<protein>
    <recommendedName>
        <fullName evidence="6">Enoyl reductase (ER) domain-containing protein</fullName>
    </recommendedName>
</protein>
<dbReference type="SUPFAM" id="SSF51735">
    <property type="entry name" value="NAD(P)-binding Rossmann-fold domains"/>
    <property type="match status" value="1"/>
</dbReference>
<feature type="domain" description="Enoyl reductase (ER)" evidence="6">
    <location>
        <begin position="14"/>
        <end position="354"/>
    </location>
</feature>
<dbReference type="InterPro" id="IPR036291">
    <property type="entry name" value="NAD(P)-bd_dom_sf"/>
</dbReference>
<dbReference type="EMBL" id="JADGJH010004352">
    <property type="protein sequence ID" value="KAJ3086143.1"/>
    <property type="molecule type" value="Genomic_DNA"/>
</dbReference>
<sequence>MTTNEQVYAIGINSTAEKLHLIEIPRRIVGPTDVRIQIQYCGICHTDIHHVRQEFGQTKLPAVPGIFREFYLNRNCLTGMPGHEIVGVVTNVGSEVTKYKVGETVGVGCLVDSCRTCNECARNTEQYCASGNGAIGTYGYPLEKDPLGFTQGGYSQAIVVDEHFVLSIPAGLELAAAAPLLCAGITVWSPIQYYGVKAGDSVAVKFAVALGATVTVLSRSAAKTDDAHRLGASAILITSDQEAFKAAHGSFTFIIDTVSAQHDLNALCSLLKPDGTLILVGVSPQPLAISPFALIAKRVKIGGSGAGGIKETQEMLDFCGKHNITCDIELVSVNQTEQAYERVLNSDVKFRFVLDVAGTLNKDAVVE</sequence>
<evidence type="ECO:0000256" key="1">
    <source>
        <dbReference type="ARBA" id="ARBA00001947"/>
    </source>
</evidence>
<dbReference type="InterPro" id="IPR013149">
    <property type="entry name" value="ADH-like_C"/>
</dbReference>
<dbReference type="PROSITE" id="PS00059">
    <property type="entry name" value="ADH_ZINC"/>
    <property type="match status" value="1"/>
</dbReference>
<dbReference type="Proteomes" id="UP001211907">
    <property type="component" value="Unassembled WGS sequence"/>
</dbReference>
<keyword evidence="4" id="KW-0560">Oxidoreductase</keyword>
<dbReference type="GO" id="GO:0008270">
    <property type="term" value="F:zinc ion binding"/>
    <property type="evidence" value="ECO:0007669"/>
    <property type="project" value="InterPro"/>
</dbReference>
<dbReference type="InterPro" id="IPR013154">
    <property type="entry name" value="ADH-like_N"/>
</dbReference>
<evidence type="ECO:0000256" key="2">
    <source>
        <dbReference type="ARBA" id="ARBA00022723"/>
    </source>
</evidence>
<keyword evidence="3 5" id="KW-0862">Zinc</keyword>
<evidence type="ECO:0000256" key="4">
    <source>
        <dbReference type="ARBA" id="ARBA00023002"/>
    </source>
</evidence>
<comment type="similarity">
    <text evidence="5">Belongs to the zinc-containing alcohol dehydrogenase family.</text>
</comment>
<keyword evidence="8" id="KW-1185">Reference proteome</keyword>
<dbReference type="FunFam" id="3.40.50.720:FF:000022">
    <property type="entry name" value="Cinnamyl alcohol dehydrogenase"/>
    <property type="match status" value="1"/>
</dbReference>
<evidence type="ECO:0000313" key="8">
    <source>
        <dbReference type="Proteomes" id="UP001211907"/>
    </source>
</evidence>
<dbReference type="InterPro" id="IPR047109">
    <property type="entry name" value="CAD-like"/>
</dbReference>
<evidence type="ECO:0000313" key="7">
    <source>
        <dbReference type="EMBL" id="KAJ3086143.1"/>
    </source>
</evidence>
<dbReference type="InterPro" id="IPR011032">
    <property type="entry name" value="GroES-like_sf"/>
</dbReference>
<reference evidence="7" key="1">
    <citation type="submission" date="2020-05" db="EMBL/GenBank/DDBJ databases">
        <title>Phylogenomic resolution of chytrid fungi.</title>
        <authorList>
            <person name="Stajich J.E."/>
            <person name="Amses K."/>
            <person name="Simmons R."/>
            <person name="Seto K."/>
            <person name="Myers J."/>
            <person name="Bonds A."/>
            <person name="Quandt C.A."/>
            <person name="Barry K."/>
            <person name="Liu P."/>
            <person name="Grigoriev I."/>
            <person name="Longcore J.E."/>
            <person name="James T.Y."/>
        </authorList>
    </citation>
    <scope>NUCLEOTIDE SEQUENCE</scope>
    <source>
        <strain evidence="7">JEL0513</strain>
    </source>
</reference>
<comment type="cofactor">
    <cofactor evidence="1 5">
        <name>Zn(2+)</name>
        <dbReference type="ChEBI" id="CHEBI:29105"/>
    </cofactor>
</comment>
<evidence type="ECO:0000259" key="6">
    <source>
        <dbReference type="SMART" id="SM00829"/>
    </source>
</evidence>
<dbReference type="InterPro" id="IPR020843">
    <property type="entry name" value="ER"/>
</dbReference>
<dbReference type="SUPFAM" id="SSF50129">
    <property type="entry name" value="GroES-like"/>
    <property type="match status" value="1"/>
</dbReference>
<comment type="caution">
    <text evidence="7">The sequence shown here is derived from an EMBL/GenBank/DDBJ whole genome shotgun (WGS) entry which is preliminary data.</text>
</comment>
<organism evidence="7 8">
    <name type="scientific">Physocladia obscura</name>
    <dbReference type="NCBI Taxonomy" id="109957"/>
    <lineage>
        <taxon>Eukaryota</taxon>
        <taxon>Fungi</taxon>
        <taxon>Fungi incertae sedis</taxon>
        <taxon>Chytridiomycota</taxon>
        <taxon>Chytridiomycota incertae sedis</taxon>
        <taxon>Chytridiomycetes</taxon>
        <taxon>Chytridiales</taxon>
        <taxon>Chytriomycetaceae</taxon>
        <taxon>Physocladia</taxon>
    </lineage>
</organism>
<evidence type="ECO:0000256" key="3">
    <source>
        <dbReference type="ARBA" id="ARBA00022833"/>
    </source>
</evidence>
<dbReference type="CDD" id="cd05283">
    <property type="entry name" value="CAD1"/>
    <property type="match status" value="1"/>
</dbReference>
<dbReference type="InterPro" id="IPR002328">
    <property type="entry name" value="ADH_Zn_CS"/>
</dbReference>
<gene>
    <name evidence="7" type="ORF">HK100_008796</name>
</gene>
<dbReference type="Gene3D" id="3.90.180.10">
    <property type="entry name" value="Medium-chain alcohol dehydrogenases, catalytic domain"/>
    <property type="match status" value="1"/>
</dbReference>
<name>A0AAD5SQ41_9FUNG</name>
<dbReference type="AlphaFoldDB" id="A0AAD5SQ41"/>
<proteinExistence type="inferred from homology"/>